<keyword evidence="5 8" id="KW-1133">Transmembrane helix</keyword>
<name>A0A7G7VLV2_9FIRM</name>
<feature type="transmembrane region" description="Helical" evidence="8">
    <location>
        <begin position="174"/>
        <end position="197"/>
    </location>
</feature>
<dbReference type="AlphaFoldDB" id="A0A7G7VLV2"/>
<dbReference type="GO" id="GO:0005886">
    <property type="term" value="C:plasma membrane"/>
    <property type="evidence" value="ECO:0007669"/>
    <property type="project" value="UniProtKB-SubCell"/>
</dbReference>
<feature type="transmembrane region" description="Helical" evidence="8">
    <location>
        <begin position="253"/>
        <end position="275"/>
    </location>
</feature>
<evidence type="ECO:0000256" key="1">
    <source>
        <dbReference type="ARBA" id="ARBA00004651"/>
    </source>
</evidence>
<keyword evidence="4 8" id="KW-0812">Transmembrane</keyword>
<evidence type="ECO:0000256" key="2">
    <source>
        <dbReference type="ARBA" id="ARBA00022448"/>
    </source>
</evidence>
<accession>A0A7G7VLV2</accession>
<dbReference type="Pfam" id="PF02447">
    <property type="entry name" value="GntP_permease"/>
    <property type="match status" value="1"/>
</dbReference>
<dbReference type="Proteomes" id="UP000515480">
    <property type="component" value="Chromosome"/>
</dbReference>
<evidence type="ECO:0000256" key="8">
    <source>
        <dbReference type="SAM" id="Phobius"/>
    </source>
</evidence>
<reference evidence="9 10" key="1">
    <citation type="submission" date="2020-07" db="EMBL/GenBank/DDBJ databases">
        <title>Complete genome and description of Selenomonas timonensis sp. nov., a new bacterium isolated from a gingivitis subject.</title>
        <authorList>
            <person name="Antezack A."/>
        </authorList>
    </citation>
    <scope>NUCLEOTIDE SEQUENCE [LARGE SCALE GENOMIC DNA]</scope>
    <source>
        <strain evidence="9 10">Marseille-Q3039</strain>
    </source>
</reference>
<evidence type="ECO:0000256" key="5">
    <source>
        <dbReference type="ARBA" id="ARBA00022989"/>
    </source>
</evidence>
<feature type="transmembrane region" description="Helical" evidence="8">
    <location>
        <begin position="421"/>
        <end position="438"/>
    </location>
</feature>
<evidence type="ECO:0000256" key="4">
    <source>
        <dbReference type="ARBA" id="ARBA00022692"/>
    </source>
</evidence>
<dbReference type="GO" id="GO:0015128">
    <property type="term" value="F:gluconate transmembrane transporter activity"/>
    <property type="evidence" value="ECO:0007669"/>
    <property type="project" value="InterPro"/>
</dbReference>
<sequence>MPLIILAVGILLLFFLIVRVKLNSFISLLIVAGLVGYAEGLPVTQIIPVIQKGLGGTLGGLAIVVSFGAILGKLMAESGGAQRIAMTLINMFGKEKVKWAVCLTGFIVGIALFYEIGFVLLIPLVFTIAASAQIRLLEVGIPMAAALSVTHGFLPPHPGPTAISVIYNADIGLTLVYGALLAAPIAVIAGPIFYNFVKDLNPAIPEGLYNPKVFTDEEMPSFGISVFTALVPVVLMAGSAIAKMTLPADSHALAIMVFLGSPDMALTISIFIAFYTFGISRGKSIQEIMKISESAILAIAMILLIVGGGGALKQILIDSGVGRYIGDLLMGSDLSPLVLAWSIAAVIRIACGSATVAALTAGGIAAPVVALTGVSPELMVLATGAGSLIISPPNDPGFWLFKEFFGLTVKETVRTWCTMETIISVLGLAGVLILNMFIG</sequence>
<dbReference type="PIRSF" id="PIRSF002746">
    <property type="entry name" value="Gluconate_transporter"/>
    <property type="match status" value="1"/>
</dbReference>
<evidence type="ECO:0000256" key="7">
    <source>
        <dbReference type="ARBA" id="ARBA00049663"/>
    </source>
</evidence>
<evidence type="ECO:0000256" key="6">
    <source>
        <dbReference type="ARBA" id="ARBA00023136"/>
    </source>
</evidence>
<dbReference type="RefSeq" id="WP_009440899.1">
    <property type="nucleotide sequence ID" value="NZ_CP060204.1"/>
</dbReference>
<feature type="transmembrane region" description="Helical" evidence="8">
    <location>
        <begin position="57"/>
        <end position="76"/>
    </location>
</feature>
<feature type="transmembrane region" description="Helical" evidence="8">
    <location>
        <begin position="29"/>
        <end position="50"/>
    </location>
</feature>
<dbReference type="EMBL" id="CP060204">
    <property type="protein sequence ID" value="QNH55095.1"/>
    <property type="molecule type" value="Genomic_DNA"/>
</dbReference>
<feature type="transmembrane region" description="Helical" evidence="8">
    <location>
        <begin position="295"/>
        <end position="317"/>
    </location>
</feature>
<dbReference type="NCBIfam" id="TIGR00791">
    <property type="entry name" value="gntP"/>
    <property type="match status" value="1"/>
</dbReference>
<dbReference type="KEGG" id="stim:H1B31_03965"/>
<feature type="transmembrane region" description="Helical" evidence="8">
    <location>
        <begin position="368"/>
        <end position="390"/>
    </location>
</feature>
<keyword evidence="10" id="KW-1185">Reference proteome</keyword>
<keyword evidence="6 8" id="KW-0472">Membrane</keyword>
<keyword evidence="2" id="KW-0813">Transport</keyword>
<feature type="transmembrane region" description="Helical" evidence="8">
    <location>
        <begin position="222"/>
        <end position="241"/>
    </location>
</feature>
<dbReference type="PANTHER" id="PTHR30354">
    <property type="entry name" value="GNT FAMILY GLUCONATE TRANSPORTER"/>
    <property type="match status" value="1"/>
</dbReference>
<comment type="similarity">
    <text evidence="7">Belongs to the GntP permease family.</text>
</comment>
<protein>
    <submittedName>
        <fullName evidence="9">Gluconate permease</fullName>
    </submittedName>
</protein>
<evidence type="ECO:0000313" key="10">
    <source>
        <dbReference type="Proteomes" id="UP000515480"/>
    </source>
</evidence>
<gene>
    <name evidence="9" type="ORF">H1B31_03965</name>
</gene>
<feature type="transmembrane region" description="Helical" evidence="8">
    <location>
        <begin position="96"/>
        <end position="129"/>
    </location>
</feature>
<evidence type="ECO:0000313" key="9">
    <source>
        <dbReference type="EMBL" id="QNH55095.1"/>
    </source>
</evidence>
<proteinExistence type="inferred from homology"/>
<dbReference type="PANTHER" id="PTHR30354:SF22">
    <property type="entry name" value="HIGH-AFFINITY GLUCONATE TRANSPORTER"/>
    <property type="match status" value="1"/>
</dbReference>
<evidence type="ECO:0000256" key="3">
    <source>
        <dbReference type="ARBA" id="ARBA00022475"/>
    </source>
</evidence>
<keyword evidence="3" id="KW-1003">Cell membrane</keyword>
<dbReference type="InterPro" id="IPR003474">
    <property type="entry name" value="Glcn_transporter"/>
</dbReference>
<organism evidence="9 10">
    <name type="scientific">Selenomonas timonae</name>
    <dbReference type="NCBI Taxonomy" id="2754044"/>
    <lineage>
        <taxon>Bacteria</taxon>
        <taxon>Bacillati</taxon>
        <taxon>Bacillota</taxon>
        <taxon>Negativicutes</taxon>
        <taxon>Selenomonadales</taxon>
        <taxon>Selenomonadaceae</taxon>
        <taxon>Selenomonas</taxon>
    </lineage>
</organism>
<feature type="transmembrane region" description="Helical" evidence="8">
    <location>
        <begin position="337"/>
        <end position="361"/>
    </location>
</feature>
<comment type="subcellular location">
    <subcellularLocation>
        <location evidence="1">Cell membrane</location>
        <topology evidence="1">Multi-pass membrane protein</topology>
    </subcellularLocation>
</comment>